<dbReference type="GO" id="GO:0007051">
    <property type="term" value="P:spindle organization"/>
    <property type="evidence" value="ECO:0007669"/>
    <property type="project" value="TreeGrafter"/>
</dbReference>
<keyword evidence="14" id="KW-1185">Reference proteome</keyword>
<evidence type="ECO:0000256" key="6">
    <source>
        <dbReference type="ARBA" id="ARBA00022737"/>
    </source>
</evidence>
<dbReference type="Gene3D" id="1.10.418.10">
    <property type="entry name" value="Calponin-like domain"/>
    <property type="match status" value="2"/>
</dbReference>
<dbReference type="FunFam" id="1.10.418.10:FF:000051">
    <property type="entry name" value="Abnormal spindle-like microcephaly-associated protein homolog"/>
    <property type="match status" value="1"/>
</dbReference>
<dbReference type="CDD" id="cd21224">
    <property type="entry name" value="CH_ASPM_rpt2"/>
    <property type="match status" value="1"/>
</dbReference>
<dbReference type="Ensembl" id="ENSHBUT00000023525.1">
    <property type="protein sequence ID" value="ENSHBUP00000015181.1"/>
    <property type="gene ID" value="ENSHBUG00000017106.1"/>
</dbReference>
<evidence type="ECO:0000256" key="2">
    <source>
        <dbReference type="ARBA" id="ARBA00004496"/>
    </source>
</evidence>
<dbReference type="PANTHER" id="PTHR22706">
    <property type="entry name" value="ASSEMBLY FACTOR FOR SPINDLE MICROTUBULES"/>
    <property type="match status" value="1"/>
</dbReference>
<dbReference type="CDD" id="cd23767">
    <property type="entry name" value="IQCD"/>
    <property type="match status" value="2"/>
</dbReference>
<dbReference type="InterPro" id="IPR001715">
    <property type="entry name" value="CH_dom"/>
</dbReference>
<dbReference type="SUPFAM" id="SSF52540">
    <property type="entry name" value="P-loop containing nucleoside triphosphate hydrolases"/>
    <property type="match status" value="2"/>
</dbReference>
<keyword evidence="5" id="KW-0132">Cell division</keyword>
<evidence type="ECO:0000259" key="12">
    <source>
        <dbReference type="PROSITE" id="PS50021"/>
    </source>
</evidence>
<evidence type="ECO:0000256" key="8">
    <source>
        <dbReference type="ARBA" id="ARBA00022860"/>
    </source>
</evidence>
<evidence type="ECO:0000256" key="5">
    <source>
        <dbReference type="ARBA" id="ARBA00022618"/>
    </source>
</evidence>
<keyword evidence="3" id="KW-0963">Cytoplasm</keyword>
<dbReference type="Pfam" id="PF00612">
    <property type="entry name" value="IQ"/>
    <property type="match status" value="4"/>
</dbReference>
<sequence length="1039" mass="120127">MSFSTYTARRKLNRLRRSACELFTSDAMVKAIQRLELEVEARRLLVRKDRHLWKDIGERKKVLNWLLSYNPLWLRIGLETIYGELISLESNSDTLGLAVFILQRLLWNPDIAAEFRHPRVPHLYKDGHEEALSRFTLKKLLLLVCFLDKAKESRLIEHDPCLFCVDAEFKASKDLLLAFSRDFLSGEGILPRHLSYLGLPVSHVQTPLDEFDFAVKNLAVDLKCGVRLVRVMELLVQDWSLSVKLRLPAISRLQKVHNVDVALQVLKSKGIDLKDERGSTIDSRDIVDGHREKTLSLLWKIIFAFHVILNEDQLKEEIGFLKKTLRTKRRLASLKADRGLRQTPAKTRVPYEHGSTKVALLMDWVRSVCDFYNLQVENFTVTFSDGRVLCYLIHHYHPGLLPEASVSHRTTQTVECSPRGRLELSCSASDSDSSFDSLPTGPDSPSLEFKELLKNEKSNFKLVNSAVSFLGSVPAMINPADMSNTIPNEKVVMSYLSFLCARLLDLRDETRAARVIQGAWRKYKLKKDLELYKERNMAAMKIQVFVRNFLQRRRAKRQNQAAVVIQTSWRGYAARKKLRLRKQAQLRAMQHEAATVIQAAYRGKVARDSLKKQDRAAAVIQAAFRKHAARRRYLILKRARVLQRQERAKFLKLKQSAIVLQAALRGWRVRRDVSLQNHAAVVIQSCWKCLVERRIFQRKKDAAVKLQRRIRAVQLGRQERSKYIQVRQAVLKAARAERRLRFTSAIFHHLSAIKIQRALRAHWALESAKRQIHSVITIQVESQNIHSATSIEEHWLARRHKAATVIQQAVWKFLLLRRQKRVQQGILKAQALWRGHCSRRFNDNPKIVKLRHRLRVVTASVREEDKLCNKTSSALDYLLRYKHFSYILEALKNLETATRLSPECCERLVESGATNVIFTLIRCCNRSVPCMDVITFSIQILLNLSKVLQTQNSTLYFMLPHEVIRYSQVINIKGKPWGLNKPVICILSMVNDRQHTRAFEKLTLLWMRAAAKHLYGNVKLLDPNMFPHKSHQTHLTKTG</sequence>
<keyword evidence="6" id="KW-0677">Repeat</keyword>
<dbReference type="GO" id="GO:0051295">
    <property type="term" value="P:establishment of meiotic spindle localization"/>
    <property type="evidence" value="ECO:0007669"/>
    <property type="project" value="TreeGrafter"/>
</dbReference>
<dbReference type="InterPro" id="IPR027417">
    <property type="entry name" value="P-loop_NTPase"/>
</dbReference>
<dbReference type="PANTHER" id="PTHR22706:SF1">
    <property type="entry name" value="ASSEMBLY FACTOR FOR SPINDLE MICROTUBULES"/>
    <property type="match status" value="1"/>
</dbReference>
<dbReference type="InterPro" id="IPR051185">
    <property type="entry name" value="ASPM"/>
</dbReference>
<accession>A0A3Q3C6Q9</accession>
<dbReference type="STRING" id="8153.ENSHBUP00000015181"/>
<dbReference type="GO" id="GO:0051301">
    <property type="term" value="P:cell division"/>
    <property type="evidence" value="ECO:0007669"/>
    <property type="project" value="UniProtKB-KW"/>
</dbReference>
<dbReference type="SMART" id="SM00015">
    <property type="entry name" value="IQ"/>
    <property type="match status" value="9"/>
</dbReference>
<dbReference type="GO" id="GO:0005516">
    <property type="term" value="F:calmodulin binding"/>
    <property type="evidence" value="ECO:0007669"/>
    <property type="project" value="UniProtKB-KW"/>
</dbReference>
<dbReference type="SUPFAM" id="SSF47576">
    <property type="entry name" value="Calponin-homology domain, CH-domain"/>
    <property type="match status" value="1"/>
</dbReference>
<evidence type="ECO:0000256" key="9">
    <source>
        <dbReference type="ARBA" id="ARBA00023054"/>
    </source>
</evidence>
<reference evidence="13" key="2">
    <citation type="submission" date="2025-09" db="UniProtKB">
        <authorList>
            <consortium name="Ensembl"/>
        </authorList>
    </citation>
    <scope>IDENTIFICATION</scope>
</reference>
<evidence type="ECO:0000313" key="13">
    <source>
        <dbReference type="Ensembl" id="ENSHBUP00000015181.1"/>
    </source>
</evidence>
<keyword evidence="11" id="KW-0131">Cell cycle</keyword>
<dbReference type="PROSITE" id="PS50021">
    <property type="entry name" value="CH"/>
    <property type="match status" value="2"/>
</dbReference>
<comment type="subcellular location">
    <subcellularLocation>
        <location evidence="2">Cytoplasm</location>
    </subcellularLocation>
    <subcellularLocation>
        <location evidence="1">Nucleus</location>
    </subcellularLocation>
</comment>
<evidence type="ECO:0000256" key="7">
    <source>
        <dbReference type="ARBA" id="ARBA00022776"/>
    </source>
</evidence>
<keyword evidence="8" id="KW-0112">Calmodulin-binding</keyword>
<evidence type="ECO:0000256" key="11">
    <source>
        <dbReference type="ARBA" id="ARBA00023306"/>
    </source>
</evidence>
<protein>
    <submittedName>
        <fullName evidence="13">Assembly factor for spindle microtubules</fullName>
    </submittedName>
</protein>
<keyword evidence="10" id="KW-0539">Nucleus</keyword>
<evidence type="ECO:0000256" key="10">
    <source>
        <dbReference type="ARBA" id="ARBA00023242"/>
    </source>
</evidence>
<dbReference type="InterPro" id="IPR000048">
    <property type="entry name" value="IQ_motif_EF-hand-BS"/>
</dbReference>
<feature type="domain" description="Calponin-homology (CH)" evidence="12">
    <location>
        <begin position="355"/>
        <end position="504"/>
    </location>
</feature>
<dbReference type="GeneTree" id="ENSGT00560000077332"/>
<dbReference type="InterPro" id="IPR036872">
    <property type="entry name" value="CH_dom_sf"/>
</dbReference>
<keyword evidence="4" id="KW-0597">Phosphoprotein</keyword>
<name>A0A3Q3C6Q9_HAPBU</name>
<keyword evidence="7" id="KW-0498">Mitosis</keyword>
<organism evidence="13 14">
    <name type="scientific">Haplochromis burtoni</name>
    <name type="common">Burton's mouthbrooder</name>
    <name type="synonym">Chromis burtoni</name>
    <dbReference type="NCBI Taxonomy" id="8153"/>
    <lineage>
        <taxon>Eukaryota</taxon>
        <taxon>Metazoa</taxon>
        <taxon>Chordata</taxon>
        <taxon>Craniata</taxon>
        <taxon>Vertebrata</taxon>
        <taxon>Euteleostomi</taxon>
        <taxon>Actinopterygii</taxon>
        <taxon>Neopterygii</taxon>
        <taxon>Teleostei</taxon>
        <taxon>Neoteleostei</taxon>
        <taxon>Acanthomorphata</taxon>
        <taxon>Ovalentaria</taxon>
        <taxon>Cichlomorphae</taxon>
        <taxon>Cichliformes</taxon>
        <taxon>Cichlidae</taxon>
        <taxon>African cichlids</taxon>
        <taxon>Pseudocrenilabrinae</taxon>
        <taxon>Haplochromini</taxon>
        <taxon>Haplochromis</taxon>
    </lineage>
</organism>
<evidence type="ECO:0000256" key="4">
    <source>
        <dbReference type="ARBA" id="ARBA00022553"/>
    </source>
</evidence>
<dbReference type="GO" id="GO:0000922">
    <property type="term" value="C:spindle pole"/>
    <property type="evidence" value="ECO:0007669"/>
    <property type="project" value="TreeGrafter"/>
</dbReference>
<evidence type="ECO:0000256" key="3">
    <source>
        <dbReference type="ARBA" id="ARBA00022490"/>
    </source>
</evidence>
<feature type="domain" description="Calponin-homology (CH)" evidence="12">
    <location>
        <begin position="170"/>
        <end position="306"/>
    </location>
</feature>
<dbReference type="GO" id="GO:0000278">
    <property type="term" value="P:mitotic cell cycle"/>
    <property type="evidence" value="ECO:0007669"/>
    <property type="project" value="TreeGrafter"/>
</dbReference>
<dbReference type="GO" id="GO:0005634">
    <property type="term" value="C:nucleus"/>
    <property type="evidence" value="ECO:0007669"/>
    <property type="project" value="UniProtKB-SubCell"/>
</dbReference>
<evidence type="ECO:0000256" key="1">
    <source>
        <dbReference type="ARBA" id="ARBA00004123"/>
    </source>
</evidence>
<proteinExistence type="predicted"/>
<dbReference type="CDD" id="cd21223">
    <property type="entry name" value="CH_ASPM_rpt1"/>
    <property type="match status" value="1"/>
</dbReference>
<dbReference type="GO" id="GO:0005737">
    <property type="term" value="C:cytoplasm"/>
    <property type="evidence" value="ECO:0007669"/>
    <property type="project" value="UniProtKB-SubCell"/>
</dbReference>
<dbReference type="Proteomes" id="UP000264840">
    <property type="component" value="Unplaced"/>
</dbReference>
<dbReference type="PROSITE" id="PS50096">
    <property type="entry name" value="IQ"/>
    <property type="match status" value="5"/>
</dbReference>
<reference evidence="13" key="1">
    <citation type="submission" date="2025-08" db="UniProtKB">
        <authorList>
            <consortium name="Ensembl"/>
        </authorList>
    </citation>
    <scope>IDENTIFICATION</scope>
</reference>
<dbReference type="Gene3D" id="1.20.5.190">
    <property type="match status" value="2"/>
</dbReference>
<dbReference type="SMART" id="SM00033">
    <property type="entry name" value="CH"/>
    <property type="match status" value="2"/>
</dbReference>
<dbReference type="AlphaFoldDB" id="A0A3Q3C6Q9"/>
<dbReference type="Pfam" id="PF00307">
    <property type="entry name" value="CH"/>
    <property type="match status" value="1"/>
</dbReference>
<evidence type="ECO:0000313" key="14">
    <source>
        <dbReference type="Proteomes" id="UP000264840"/>
    </source>
</evidence>
<keyword evidence="9" id="KW-0175">Coiled coil</keyword>